<protein>
    <recommendedName>
        <fullName evidence="7">F-box only protein 32</fullName>
    </recommendedName>
</protein>
<evidence type="ECO:0000256" key="2">
    <source>
        <dbReference type="ARBA" id="ARBA00004906"/>
    </source>
</evidence>
<dbReference type="UniPathway" id="UPA00143"/>
<dbReference type="InterPro" id="IPR036047">
    <property type="entry name" value="F-box-like_dom_sf"/>
</dbReference>
<keyword evidence="3" id="KW-0833">Ubl conjugation pathway</keyword>
<dbReference type="GO" id="GO:0016567">
    <property type="term" value="P:protein ubiquitination"/>
    <property type="evidence" value="ECO:0007669"/>
    <property type="project" value="UniProtKB-UniPathway"/>
</dbReference>
<comment type="pathway">
    <text evidence="2">Protein modification; protein ubiquitination.</text>
</comment>
<gene>
    <name evidence="5" type="ORF">IZO911_LOCUS36798</name>
</gene>
<evidence type="ECO:0000256" key="3">
    <source>
        <dbReference type="ARBA" id="ARBA00022786"/>
    </source>
</evidence>
<evidence type="ECO:0000256" key="1">
    <source>
        <dbReference type="ARBA" id="ARBA00004123"/>
    </source>
</evidence>
<name>A0A815HAI6_9BILA</name>
<proteinExistence type="predicted"/>
<sequence>MPFIGRDWRGDGEQWTRSEIGSWERSRRISLSSPLTNFNSSLSDIFNALGIANSVSNIRRFNYIAKVVEILFKEKLSELSGNAQRSLFQTIDRMIDIVLKTGDNISLMQRLVTQFHNSIHSAYPFYYYIGSAALWRQHIDMLTRMKETIKQIQLNIIKQTEDNSKLTLNCLPIEMQREIIRKLDNGTDIIHIGMINSNLYRVTQELLIWKQLCIYHFGDETQDNNNDNSILEEKFLDLIKRQQKDIDMDNIDWKKVYFKLKKRYNLREVYAEMIHQCQLCKNLFWQDFHHSCPYETLTPSSKPVTPRKLVNMLI</sequence>
<dbReference type="GO" id="GO:0005634">
    <property type="term" value="C:nucleus"/>
    <property type="evidence" value="ECO:0007669"/>
    <property type="project" value="UniProtKB-SubCell"/>
</dbReference>
<evidence type="ECO:0000313" key="6">
    <source>
        <dbReference type="Proteomes" id="UP000663860"/>
    </source>
</evidence>
<dbReference type="PANTHER" id="PTHR13123:SF7">
    <property type="entry name" value="LD30288P"/>
    <property type="match status" value="1"/>
</dbReference>
<dbReference type="EMBL" id="CAJNOE010000878">
    <property type="protein sequence ID" value="CAF1351514.1"/>
    <property type="molecule type" value="Genomic_DNA"/>
</dbReference>
<evidence type="ECO:0008006" key="7">
    <source>
        <dbReference type="Google" id="ProtNLM"/>
    </source>
</evidence>
<evidence type="ECO:0000313" key="5">
    <source>
        <dbReference type="EMBL" id="CAF1351514.1"/>
    </source>
</evidence>
<reference evidence="5" key="1">
    <citation type="submission" date="2021-02" db="EMBL/GenBank/DDBJ databases">
        <authorList>
            <person name="Nowell W R."/>
        </authorList>
    </citation>
    <scope>NUCLEOTIDE SEQUENCE</scope>
</reference>
<dbReference type="InterPro" id="IPR040394">
    <property type="entry name" value="FBX25/32"/>
</dbReference>
<dbReference type="AlphaFoldDB" id="A0A815HAI6"/>
<keyword evidence="4" id="KW-0539">Nucleus</keyword>
<dbReference type="PANTHER" id="PTHR13123">
    <property type="entry name" value="LD30288P"/>
    <property type="match status" value="1"/>
</dbReference>
<dbReference type="Proteomes" id="UP000663860">
    <property type="component" value="Unassembled WGS sequence"/>
</dbReference>
<comment type="subcellular location">
    <subcellularLocation>
        <location evidence="1">Nucleus</location>
    </subcellularLocation>
</comment>
<dbReference type="SUPFAM" id="SSF81383">
    <property type="entry name" value="F-box domain"/>
    <property type="match status" value="1"/>
</dbReference>
<accession>A0A815HAI6</accession>
<dbReference type="GO" id="GO:0019005">
    <property type="term" value="C:SCF ubiquitin ligase complex"/>
    <property type="evidence" value="ECO:0007669"/>
    <property type="project" value="TreeGrafter"/>
</dbReference>
<comment type="caution">
    <text evidence="5">The sequence shown here is derived from an EMBL/GenBank/DDBJ whole genome shotgun (WGS) entry which is preliminary data.</text>
</comment>
<dbReference type="GO" id="GO:0005737">
    <property type="term" value="C:cytoplasm"/>
    <property type="evidence" value="ECO:0007669"/>
    <property type="project" value="TreeGrafter"/>
</dbReference>
<evidence type="ECO:0000256" key="4">
    <source>
        <dbReference type="ARBA" id="ARBA00023242"/>
    </source>
</evidence>
<organism evidence="5 6">
    <name type="scientific">Adineta steineri</name>
    <dbReference type="NCBI Taxonomy" id="433720"/>
    <lineage>
        <taxon>Eukaryota</taxon>
        <taxon>Metazoa</taxon>
        <taxon>Spiralia</taxon>
        <taxon>Gnathifera</taxon>
        <taxon>Rotifera</taxon>
        <taxon>Eurotatoria</taxon>
        <taxon>Bdelloidea</taxon>
        <taxon>Adinetida</taxon>
        <taxon>Adinetidae</taxon>
        <taxon>Adineta</taxon>
    </lineage>
</organism>